<dbReference type="AlphaFoldDB" id="A0A399F0U0"/>
<accession>A0A399F0U0</accession>
<dbReference type="EC" id="3.2.1.135" evidence="3"/>
<dbReference type="InterPro" id="IPR037439">
    <property type="entry name" value="Branching_enzy"/>
</dbReference>
<keyword evidence="3" id="KW-0326">Glycosidase</keyword>
<dbReference type="InterPro" id="IPR013783">
    <property type="entry name" value="Ig-like_fold"/>
</dbReference>
<dbReference type="InterPro" id="IPR006048">
    <property type="entry name" value="A-amylase/branching_C"/>
</dbReference>
<dbReference type="GO" id="GO:0031216">
    <property type="term" value="F:neopullulanase activity"/>
    <property type="evidence" value="ECO:0007669"/>
    <property type="project" value="UniProtKB-EC"/>
</dbReference>
<dbReference type="SUPFAM" id="SSF81296">
    <property type="entry name" value="E set domains"/>
    <property type="match status" value="1"/>
</dbReference>
<dbReference type="InterPro" id="IPR013780">
    <property type="entry name" value="Glyco_hydro_b"/>
</dbReference>
<evidence type="ECO:0000313" key="3">
    <source>
        <dbReference type="EMBL" id="RIH88191.1"/>
    </source>
</evidence>
<feature type="domain" description="Glycosyl hydrolase family 13 catalytic" evidence="2">
    <location>
        <begin position="116"/>
        <end position="457"/>
    </location>
</feature>
<sequence length="545" mass="61507">MEFTLFAPHVEKVELVGSWLERPVPLEKDEGGTWRAEAEVPDGRHCYKFRLDSLSPFLDGATVEVADPLARAVDEASDDASLLVVQGGRDVTTAPGYAWRHDGVPLPQDDELVIYELHVGEFTHDGKTPGTFARLLEKLDYLRELGVNALELMPVKAYPGRNSWGYTPRHFTALENAYGTPEDFKRLVDECHARGMRVILDMVFNHSDDKAPLAQIDFFYWYRDTREDELYFGPKLDYERFDDTLGLFPARKFAAEVAAYWAREYRVDGYRLDATYVIDNFDILHDLRRHAKEAAAGKPFYLVAEHLPENPAVAGPDGPADGAWHQRFELQVVATLCEGELRDHFYDPGKTLEALDPRNHGYAAPERVVHFLESHDEITLMRVLGDYGITGDKALRKNKLGATLLFTAVGNPLLYQGQEFGGHRARKQEVRPLQWDLLGADYGRALKEHYAFLARLRHGSPALKGAEMEPIHLDQEGGVIAYRRGYGEAEVLVVANLRDEDKALTIPFPDGRWRELTFGYDIDSAGGRLADTFPASSAKIYVRRG</sequence>
<comment type="caution">
    <text evidence="3">The sequence shown here is derived from an EMBL/GenBank/DDBJ whole genome shotgun (WGS) entry which is preliminary data.</text>
</comment>
<protein>
    <submittedName>
        <fullName evidence="3">Neopullulanase 2</fullName>
        <ecNumber evidence="3">3.2.1.135</ecNumber>
    </submittedName>
</protein>
<comment type="similarity">
    <text evidence="1">Belongs to the glycosyl hydrolase 13 family.</text>
</comment>
<evidence type="ECO:0000256" key="1">
    <source>
        <dbReference type="ARBA" id="ARBA00008061"/>
    </source>
</evidence>
<dbReference type="InterPro" id="IPR014756">
    <property type="entry name" value="Ig_E-set"/>
</dbReference>
<dbReference type="PANTHER" id="PTHR43002">
    <property type="entry name" value="GLYCOGEN DEBRANCHING ENZYME"/>
    <property type="match status" value="1"/>
</dbReference>
<gene>
    <name evidence="3" type="primary">tvaII</name>
    <name evidence="3" type="ORF">Mterra_01041</name>
</gene>
<keyword evidence="3" id="KW-0378">Hydrolase</keyword>
<name>A0A399F0U0_9DEIN</name>
<dbReference type="SUPFAM" id="SSF51445">
    <property type="entry name" value="(Trans)glycosidases"/>
    <property type="match status" value="1"/>
</dbReference>
<dbReference type="SMART" id="SM00642">
    <property type="entry name" value="Aamy"/>
    <property type="match status" value="1"/>
</dbReference>
<dbReference type="PIRSF" id="PIRSF000463">
    <property type="entry name" value="GlgB"/>
    <property type="match status" value="1"/>
</dbReference>
<dbReference type="Pfam" id="PF00128">
    <property type="entry name" value="Alpha-amylase"/>
    <property type="match status" value="2"/>
</dbReference>
<keyword evidence="4" id="KW-1185">Reference proteome</keyword>
<evidence type="ECO:0000313" key="4">
    <source>
        <dbReference type="Proteomes" id="UP000265715"/>
    </source>
</evidence>
<dbReference type="RefSeq" id="WP_119314217.1">
    <property type="nucleotide sequence ID" value="NZ_QXDL01000028.1"/>
</dbReference>
<dbReference type="Gene3D" id="2.60.40.1180">
    <property type="entry name" value="Golgi alpha-mannosidase II"/>
    <property type="match status" value="1"/>
</dbReference>
<dbReference type="GO" id="GO:0003844">
    <property type="term" value="F:1,4-alpha-glucan branching enzyme activity"/>
    <property type="evidence" value="ECO:0007669"/>
    <property type="project" value="InterPro"/>
</dbReference>
<dbReference type="Pfam" id="PF02806">
    <property type="entry name" value="Alpha-amylase_C"/>
    <property type="match status" value="1"/>
</dbReference>
<dbReference type="SUPFAM" id="SSF51011">
    <property type="entry name" value="Glycosyl hydrolase domain"/>
    <property type="match status" value="1"/>
</dbReference>
<dbReference type="Gene3D" id="3.20.20.80">
    <property type="entry name" value="Glycosidases"/>
    <property type="match status" value="1"/>
</dbReference>
<dbReference type="EMBL" id="QXDL01000028">
    <property type="protein sequence ID" value="RIH88191.1"/>
    <property type="molecule type" value="Genomic_DNA"/>
</dbReference>
<dbReference type="OrthoDB" id="9800174at2"/>
<dbReference type="Gene3D" id="2.60.40.10">
    <property type="entry name" value="Immunoglobulins"/>
    <property type="match status" value="1"/>
</dbReference>
<dbReference type="GO" id="GO:0005978">
    <property type="term" value="P:glycogen biosynthetic process"/>
    <property type="evidence" value="ECO:0007669"/>
    <property type="project" value="InterPro"/>
</dbReference>
<dbReference type="Pfam" id="PF02922">
    <property type="entry name" value="CBM_48"/>
    <property type="match status" value="1"/>
</dbReference>
<dbReference type="InterPro" id="IPR004193">
    <property type="entry name" value="Glyco_hydro_13_N"/>
</dbReference>
<organism evidence="3 4">
    <name type="scientific">Calidithermus terrae</name>
    <dbReference type="NCBI Taxonomy" id="1408545"/>
    <lineage>
        <taxon>Bacteria</taxon>
        <taxon>Thermotogati</taxon>
        <taxon>Deinococcota</taxon>
        <taxon>Deinococci</taxon>
        <taxon>Thermales</taxon>
        <taxon>Thermaceae</taxon>
        <taxon>Calidithermus</taxon>
    </lineage>
</organism>
<proteinExistence type="inferred from homology"/>
<dbReference type="Proteomes" id="UP000265715">
    <property type="component" value="Unassembled WGS sequence"/>
</dbReference>
<dbReference type="InterPro" id="IPR006047">
    <property type="entry name" value="GH13_cat_dom"/>
</dbReference>
<evidence type="ECO:0000259" key="2">
    <source>
        <dbReference type="SMART" id="SM00642"/>
    </source>
</evidence>
<dbReference type="CDD" id="cd02859">
    <property type="entry name" value="E_set_AMPKbeta_like_N"/>
    <property type="match status" value="1"/>
</dbReference>
<reference evidence="3 4" key="1">
    <citation type="submission" date="2018-08" db="EMBL/GenBank/DDBJ databases">
        <title>Meiothermus terrae DSM 26712 genome sequencing project.</title>
        <authorList>
            <person name="Da Costa M.S."/>
            <person name="Albuquerque L."/>
            <person name="Raposo P."/>
            <person name="Froufe H.J.C."/>
            <person name="Barroso C.S."/>
            <person name="Egas C."/>
        </authorList>
    </citation>
    <scope>NUCLEOTIDE SEQUENCE [LARGE SCALE GENOMIC DNA]</scope>
    <source>
        <strain evidence="3 4">DSM 26712</strain>
    </source>
</reference>
<dbReference type="InterPro" id="IPR017853">
    <property type="entry name" value="GH"/>
</dbReference>